<evidence type="ECO:0000313" key="2">
    <source>
        <dbReference type="EMBL" id="KAL3388030.1"/>
    </source>
</evidence>
<sequence>MLQGYSEQQECSDTRATLIRSDDILSKPPGNCLFYSLLKLLDLDMTATQLRRFLLRSLFLESCNNPREAREILESSSEWGNIDCVYIFAHTYEVNMCIHFAFDNGEFIFCRFLVQERARFIHLHLYGKHYTPYLPVAIATLRHQKNAGGKKDDSYKRPKDKRDLIADTPSDRYEPSNTDSPEEYRGADDEQSVVLPTPTCKNIIREARLGDALAYSAQAVEDDGSSLQRRSSVDDSMDVSETQRLVDVPRSEQNNNNTTQHEKETPLGEQLRNIDMLQSAGDVAAEIQQAHVNAALCKYYVAKVRPPSDKPPWYNNGLNGFGGLKISKDHPFKYRENLVFTMSADIFEQSEIFDALIERDYFSRDNFKDVNFTIGDIMTIRTQFNTNFCLFVKEHVTEKCNRKDLHKIIKFLKALLRLKNIDCVGKSHAIHKFAYCDHHHKTDCRRFETITSHLQQDIEALMRRTSASRHQIFPKLFEIAKGIFNRAGHLLLCLHFVHLDVATLI</sequence>
<name>A0ABD2W4N9_9HYME</name>
<comment type="caution">
    <text evidence="2">The sequence shown here is derived from an EMBL/GenBank/DDBJ whole genome shotgun (WGS) entry which is preliminary data.</text>
</comment>
<dbReference type="Proteomes" id="UP001627154">
    <property type="component" value="Unassembled WGS sequence"/>
</dbReference>
<evidence type="ECO:0000313" key="3">
    <source>
        <dbReference type="Proteomes" id="UP001627154"/>
    </source>
</evidence>
<feature type="region of interest" description="Disordered" evidence="1">
    <location>
        <begin position="145"/>
        <end position="192"/>
    </location>
</feature>
<dbReference type="AlphaFoldDB" id="A0ABD2W4N9"/>
<keyword evidence="3" id="KW-1185">Reference proteome</keyword>
<dbReference type="EMBL" id="JBJJXI010000136">
    <property type="protein sequence ID" value="KAL3388030.1"/>
    <property type="molecule type" value="Genomic_DNA"/>
</dbReference>
<protein>
    <recommendedName>
        <fullName evidence="4">OTU domain-containing protein</fullName>
    </recommendedName>
</protein>
<reference evidence="2 3" key="1">
    <citation type="journal article" date="2024" name="bioRxiv">
        <title>A reference genome for Trichogramma kaykai: A tiny desert-dwelling parasitoid wasp with competing sex-ratio distorters.</title>
        <authorList>
            <person name="Culotta J."/>
            <person name="Lindsey A.R."/>
        </authorList>
    </citation>
    <scope>NUCLEOTIDE SEQUENCE [LARGE SCALE GENOMIC DNA]</scope>
    <source>
        <strain evidence="2 3">KSX58</strain>
    </source>
</reference>
<evidence type="ECO:0008006" key="4">
    <source>
        <dbReference type="Google" id="ProtNLM"/>
    </source>
</evidence>
<feature type="region of interest" description="Disordered" evidence="1">
    <location>
        <begin position="219"/>
        <end position="266"/>
    </location>
</feature>
<gene>
    <name evidence="2" type="ORF">TKK_017098</name>
</gene>
<proteinExistence type="predicted"/>
<evidence type="ECO:0000256" key="1">
    <source>
        <dbReference type="SAM" id="MobiDB-lite"/>
    </source>
</evidence>
<organism evidence="2 3">
    <name type="scientific">Trichogramma kaykai</name>
    <dbReference type="NCBI Taxonomy" id="54128"/>
    <lineage>
        <taxon>Eukaryota</taxon>
        <taxon>Metazoa</taxon>
        <taxon>Ecdysozoa</taxon>
        <taxon>Arthropoda</taxon>
        <taxon>Hexapoda</taxon>
        <taxon>Insecta</taxon>
        <taxon>Pterygota</taxon>
        <taxon>Neoptera</taxon>
        <taxon>Endopterygota</taxon>
        <taxon>Hymenoptera</taxon>
        <taxon>Apocrita</taxon>
        <taxon>Proctotrupomorpha</taxon>
        <taxon>Chalcidoidea</taxon>
        <taxon>Trichogrammatidae</taxon>
        <taxon>Trichogramma</taxon>
    </lineage>
</organism>
<accession>A0ABD2W4N9</accession>
<feature type="compositionally biased region" description="Basic and acidic residues" evidence="1">
    <location>
        <begin position="149"/>
        <end position="174"/>
    </location>
</feature>
<dbReference type="CDD" id="cd22792">
    <property type="entry name" value="OTU_RDRP-like"/>
    <property type="match status" value="1"/>
</dbReference>